<dbReference type="InterPro" id="IPR036249">
    <property type="entry name" value="Thioredoxin-like_sf"/>
</dbReference>
<keyword evidence="4" id="KW-1185">Reference proteome</keyword>
<name>A0A5C3LME3_9AGAR</name>
<dbReference type="Gene3D" id="1.20.120.20">
    <property type="entry name" value="Apolipoprotein"/>
    <property type="match status" value="1"/>
</dbReference>
<dbReference type="Proteomes" id="UP000308652">
    <property type="component" value="Unassembled WGS sequence"/>
</dbReference>
<dbReference type="GO" id="GO:0034976">
    <property type="term" value="P:response to endoplasmic reticulum stress"/>
    <property type="evidence" value="ECO:0007669"/>
    <property type="project" value="TreeGrafter"/>
</dbReference>
<dbReference type="PROSITE" id="PS51352">
    <property type="entry name" value="THIOREDOXIN_2"/>
    <property type="match status" value="1"/>
</dbReference>
<dbReference type="InterPro" id="IPR013766">
    <property type="entry name" value="Thioredoxin_domain"/>
</dbReference>
<feature type="compositionally biased region" description="Acidic residues" evidence="1">
    <location>
        <begin position="380"/>
        <end position="396"/>
    </location>
</feature>
<evidence type="ECO:0000313" key="3">
    <source>
        <dbReference type="EMBL" id="TFK34040.1"/>
    </source>
</evidence>
<dbReference type="PANTHER" id="PTHR45815:SF3">
    <property type="entry name" value="PROTEIN DISULFIDE-ISOMERASE A6"/>
    <property type="match status" value="1"/>
</dbReference>
<dbReference type="GO" id="GO:0005788">
    <property type="term" value="C:endoplasmic reticulum lumen"/>
    <property type="evidence" value="ECO:0007669"/>
    <property type="project" value="TreeGrafter"/>
</dbReference>
<dbReference type="PRINTS" id="PR00421">
    <property type="entry name" value="THIOREDOXIN"/>
</dbReference>
<evidence type="ECO:0000313" key="4">
    <source>
        <dbReference type="Proteomes" id="UP000308652"/>
    </source>
</evidence>
<evidence type="ECO:0000259" key="2">
    <source>
        <dbReference type="PROSITE" id="PS51352"/>
    </source>
</evidence>
<dbReference type="Pfam" id="PF00085">
    <property type="entry name" value="Thioredoxin"/>
    <property type="match status" value="1"/>
</dbReference>
<reference evidence="3 4" key="1">
    <citation type="journal article" date="2019" name="Nat. Ecol. Evol.">
        <title>Megaphylogeny resolves global patterns of mushroom evolution.</title>
        <authorList>
            <person name="Varga T."/>
            <person name="Krizsan K."/>
            <person name="Foldi C."/>
            <person name="Dima B."/>
            <person name="Sanchez-Garcia M."/>
            <person name="Sanchez-Ramirez S."/>
            <person name="Szollosi G.J."/>
            <person name="Szarkandi J.G."/>
            <person name="Papp V."/>
            <person name="Albert L."/>
            <person name="Andreopoulos W."/>
            <person name="Angelini C."/>
            <person name="Antonin V."/>
            <person name="Barry K.W."/>
            <person name="Bougher N.L."/>
            <person name="Buchanan P."/>
            <person name="Buyck B."/>
            <person name="Bense V."/>
            <person name="Catcheside P."/>
            <person name="Chovatia M."/>
            <person name="Cooper J."/>
            <person name="Damon W."/>
            <person name="Desjardin D."/>
            <person name="Finy P."/>
            <person name="Geml J."/>
            <person name="Haridas S."/>
            <person name="Hughes K."/>
            <person name="Justo A."/>
            <person name="Karasinski D."/>
            <person name="Kautmanova I."/>
            <person name="Kiss B."/>
            <person name="Kocsube S."/>
            <person name="Kotiranta H."/>
            <person name="LaButti K.M."/>
            <person name="Lechner B.E."/>
            <person name="Liimatainen K."/>
            <person name="Lipzen A."/>
            <person name="Lukacs Z."/>
            <person name="Mihaltcheva S."/>
            <person name="Morgado L.N."/>
            <person name="Niskanen T."/>
            <person name="Noordeloos M.E."/>
            <person name="Ohm R.A."/>
            <person name="Ortiz-Santana B."/>
            <person name="Ovrebo C."/>
            <person name="Racz N."/>
            <person name="Riley R."/>
            <person name="Savchenko A."/>
            <person name="Shiryaev A."/>
            <person name="Soop K."/>
            <person name="Spirin V."/>
            <person name="Szebenyi C."/>
            <person name="Tomsovsky M."/>
            <person name="Tulloss R.E."/>
            <person name="Uehling J."/>
            <person name="Grigoriev I.V."/>
            <person name="Vagvolgyi C."/>
            <person name="Papp T."/>
            <person name="Martin F.M."/>
            <person name="Miettinen O."/>
            <person name="Hibbett D.S."/>
            <person name="Nagy L.G."/>
        </authorList>
    </citation>
    <scope>NUCLEOTIDE SEQUENCE [LARGE SCALE GENOMIC DNA]</scope>
    <source>
        <strain evidence="3 4">CBS 166.37</strain>
    </source>
</reference>
<dbReference type="GO" id="GO:0015035">
    <property type="term" value="F:protein-disulfide reductase activity"/>
    <property type="evidence" value="ECO:0007669"/>
    <property type="project" value="TreeGrafter"/>
</dbReference>
<gene>
    <name evidence="3" type="ORF">BDQ12DRAFT_614103</name>
</gene>
<dbReference type="PANTHER" id="PTHR45815">
    <property type="entry name" value="PROTEIN DISULFIDE-ISOMERASE A6"/>
    <property type="match status" value="1"/>
</dbReference>
<evidence type="ECO:0000256" key="1">
    <source>
        <dbReference type="SAM" id="MobiDB-lite"/>
    </source>
</evidence>
<protein>
    <recommendedName>
        <fullName evidence="2">Thioredoxin domain-containing protein</fullName>
    </recommendedName>
</protein>
<accession>A0A5C3LME3</accession>
<dbReference type="EMBL" id="ML213637">
    <property type="protein sequence ID" value="TFK34040.1"/>
    <property type="molecule type" value="Genomic_DNA"/>
</dbReference>
<dbReference type="Gene3D" id="3.40.30.10">
    <property type="entry name" value="Glutaredoxin"/>
    <property type="match status" value="2"/>
</dbReference>
<feature type="domain" description="Thioredoxin" evidence="2">
    <location>
        <begin position="1"/>
        <end position="127"/>
    </location>
</feature>
<sequence length="444" mass="48431">MGASAAIFPKDTTVKMLDAKGFKKAMKANETSMVAFVAPWCGHCQRMAPEYSRAALGLYPLVPAYAVDCDENKNKKLCADQGVKGFPTIKLFPRGSQLAPMTYDGGERTASGFFYWASRRIPNAVTKLYYVDDIQPWVEKTIDKDRVLLLTKDKKVPLLWKVLGNKYQGQLDLASHRDRKGKSSVKLGMEAGEKKESKVLVYRAGSTEPVRYQGINKLDSLSQFFDSILDGTADLRTANEKAAKEEFKPDPKDLEIEQKQEAQRIALMHGGFTDLIDFEKAIKEGAGADFHDANGYPGMMGVPPQYKKEAASVTGGAASHAATEAPKKVVEDVKEKVEAATEDVKEKVESVKEKVSETAETVKEKVQEKVEAVKQAAADAEAEVEAEEAAEEEEEINAAQEQVVFEAPKDASTAGQCSGKPKEDGSAGECGCAAKSAERPKDEL</sequence>
<feature type="region of interest" description="Disordered" evidence="1">
    <location>
        <begin position="378"/>
        <end position="444"/>
    </location>
</feature>
<dbReference type="STRING" id="68775.A0A5C3LME3"/>
<proteinExistence type="predicted"/>
<dbReference type="OrthoDB" id="427280at2759"/>
<dbReference type="AlphaFoldDB" id="A0A5C3LME3"/>
<dbReference type="SUPFAM" id="SSF52833">
    <property type="entry name" value="Thioredoxin-like"/>
    <property type="match status" value="1"/>
</dbReference>
<organism evidence="3 4">
    <name type="scientific">Crucibulum laeve</name>
    <dbReference type="NCBI Taxonomy" id="68775"/>
    <lineage>
        <taxon>Eukaryota</taxon>
        <taxon>Fungi</taxon>
        <taxon>Dikarya</taxon>
        <taxon>Basidiomycota</taxon>
        <taxon>Agaricomycotina</taxon>
        <taxon>Agaricomycetes</taxon>
        <taxon>Agaricomycetidae</taxon>
        <taxon>Agaricales</taxon>
        <taxon>Agaricineae</taxon>
        <taxon>Nidulariaceae</taxon>
        <taxon>Crucibulum</taxon>
    </lineage>
</organism>